<dbReference type="Proteomes" id="UP001179647">
    <property type="component" value="Chromosome"/>
</dbReference>
<accession>A0AAF0CTI9</accession>
<dbReference type="KEGG" id="vie:OL234_06655"/>
<gene>
    <name evidence="2" type="ORF">OL234_06655</name>
</gene>
<evidence type="ECO:0000313" key="2">
    <source>
        <dbReference type="EMBL" id="WEG72663.1"/>
    </source>
</evidence>
<sequence length="463" mass="54457">MLRIFLNNAQQEKYAILNQVLNPVKGHELDNLPHRIKAINDELAICDIPLKVNNNLTYTFTDERLSLANKNIYSMAENTNIEPLKSYYKRIILYSYKKYLLDQSNIFHLVKYLIINEESSVENVVYDLNISTSYIYKLIGNFNKTSEELFGVTIEIDKKAVKFFGEANKIIALTFQFCKYFPSAHHITFSQFMNNEIDDYVIEYLRPYLMTICEKNEPCTDKELIYELFDSTYNKKQSPEDLNRISYSLIQQGGSLVEFCYNLIAYYHGKYNYVKIEQMSFFLIEMIRMVTIIEVSPHNIIMTEADLKMLTSYSESMPEKYDEFMCHRNSIRDNQVKLKESTIKTLFFFITMTLEKSKPVESVQIYVEFLDSIFITQLFIDSIEQVFNPDVVKVTSDISEANVIITDNPDSINFRNEDTFIYLISDFITEFDNKQYLKFIMNILDVVTNSDEERILKNVKLLN</sequence>
<organism evidence="2 3">
    <name type="scientific">Vagococcus intermedius</name>
    <dbReference type="NCBI Taxonomy" id="2991418"/>
    <lineage>
        <taxon>Bacteria</taxon>
        <taxon>Bacillati</taxon>
        <taxon>Bacillota</taxon>
        <taxon>Bacilli</taxon>
        <taxon>Lactobacillales</taxon>
        <taxon>Enterococcaceae</taxon>
        <taxon>Vagococcus</taxon>
    </lineage>
</organism>
<dbReference type="InterPro" id="IPR007737">
    <property type="entry name" value="Mga_HTH"/>
</dbReference>
<proteinExistence type="predicted"/>
<protein>
    <submittedName>
        <fullName evidence="2">Helix-turn-helix domain-containing protein</fullName>
    </submittedName>
</protein>
<dbReference type="RefSeq" id="WP_275468465.1">
    <property type="nucleotide sequence ID" value="NZ_CP110232.1"/>
</dbReference>
<evidence type="ECO:0000259" key="1">
    <source>
        <dbReference type="Pfam" id="PF05043"/>
    </source>
</evidence>
<feature type="domain" description="Mga helix-turn-helix" evidence="1">
    <location>
        <begin position="98"/>
        <end position="176"/>
    </location>
</feature>
<dbReference type="EMBL" id="CP110232">
    <property type="protein sequence ID" value="WEG72663.1"/>
    <property type="molecule type" value="Genomic_DNA"/>
</dbReference>
<dbReference type="AlphaFoldDB" id="A0AAF0CTI9"/>
<name>A0AAF0CTI9_9ENTE</name>
<reference evidence="2" key="1">
    <citation type="submission" date="2022-10" db="EMBL/GenBank/DDBJ databases">
        <title>Vagococcus sp. isolated from poultry meat.</title>
        <authorList>
            <person name="Johansson P."/>
            <person name="Bjorkroth J."/>
        </authorList>
    </citation>
    <scope>NUCLEOTIDE SEQUENCE</scope>
    <source>
        <strain evidence="2">STAA11</strain>
    </source>
</reference>
<evidence type="ECO:0000313" key="3">
    <source>
        <dbReference type="Proteomes" id="UP001179647"/>
    </source>
</evidence>
<keyword evidence="3" id="KW-1185">Reference proteome</keyword>
<dbReference type="Pfam" id="PF05043">
    <property type="entry name" value="Mga"/>
    <property type="match status" value="1"/>
</dbReference>